<gene>
    <name evidence="3" type="ORF">WJX84_005879</name>
</gene>
<feature type="compositionally biased region" description="Basic and acidic residues" evidence="1">
    <location>
        <begin position="310"/>
        <end position="339"/>
    </location>
</feature>
<evidence type="ECO:0000313" key="3">
    <source>
        <dbReference type="EMBL" id="KAK9864546.1"/>
    </source>
</evidence>
<proteinExistence type="predicted"/>
<feature type="region of interest" description="Disordered" evidence="1">
    <location>
        <begin position="304"/>
        <end position="402"/>
    </location>
</feature>
<dbReference type="InterPro" id="IPR045112">
    <property type="entry name" value="PPAN-like"/>
</dbReference>
<feature type="compositionally biased region" description="Basic residues" evidence="1">
    <location>
        <begin position="1"/>
        <end position="13"/>
    </location>
</feature>
<dbReference type="GO" id="GO:0030687">
    <property type="term" value="C:preribosome, large subunit precursor"/>
    <property type="evidence" value="ECO:0007669"/>
    <property type="project" value="TreeGrafter"/>
</dbReference>
<dbReference type="Proteomes" id="UP001485043">
    <property type="component" value="Unassembled WGS sequence"/>
</dbReference>
<feature type="domain" description="Brix" evidence="2">
    <location>
        <begin position="25"/>
        <end position="285"/>
    </location>
</feature>
<dbReference type="EMBL" id="JALJOV010000340">
    <property type="protein sequence ID" value="KAK9864546.1"/>
    <property type="molecule type" value="Genomic_DNA"/>
</dbReference>
<evidence type="ECO:0000259" key="2">
    <source>
        <dbReference type="PROSITE" id="PS50833"/>
    </source>
</evidence>
<organism evidence="3 4">
    <name type="scientific">Apatococcus fuscideae</name>
    <dbReference type="NCBI Taxonomy" id="2026836"/>
    <lineage>
        <taxon>Eukaryota</taxon>
        <taxon>Viridiplantae</taxon>
        <taxon>Chlorophyta</taxon>
        <taxon>core chlorophytes</taxon>
        <taxon>Trebouxiophyceae</taxon>
        <taxon>Chlorellales</taxon>
        <taxon>Chlorellaceae</taxon>
        <taxon>Apatococcus</taxon>
    </lineage>
</organism>
<dbReference type="PANTHER" id="PTHR12661">
    <property type="entry name" value="PETER PAN-RELATED"/>
    <property type="match status" value="1"/>
</dbReference>
<comment type="caution">
    <text evidence="3">The sequence shown here is derived from an EMBL/GenBank/DDBJ whole genome shotgun (WGS) entry which is preliminary data.</text>
</comment>
<evidence type="ECO:0000313" key="4">
    <source>
        <dbReference type="Proteomes" id="UP001485043"/>
    </source>
</evidence>
<dbReference type="GO" id="GO:0006364">
    <property type="term" value="P:rRNA processing"/>
    <property type="evidence" value="ECO:0007669"/>
    <property type="project" value="InterPro"/>
</dbReference>
<name>A0AAW1T6E2_9CHLO</name>
<dbReference type="GO" id="GO:0019843">
    <property type="term" value="F:rRNA binding"/>
    <property type="evidence" value="ECO:0007669"/>
    <property type="project" value="InterPro"/>
</dbReference>
<keyword evidence="4" id="KW-1185">Reference proteome</keyword>
<accession>A0AAW1T6E2</accession>
<dbReference type="PANTHER" id="PTHR12661:SF5">
    <property type="entry name" value="SUPPRESSOR OF SWI4 1 HOMOLOG"/>
    <property type="match status" value="1"/>
</dbReference>
<dbReference type="AlphaFoldDB" id="A0AAW1T6E2"/>
<dbReference type="GO" id="GO:0000027">
    <property type="term" value="P:ribosomal large subunit assembly"/>
    <property type="evidence" value="ECO:0007669"/>
    <property type="project" value="TreeGrafter"/>
</dbReference>
<dbReference type="SMART" id="SM00879">
    <property type="entry name" value="Brix"/>
    <property type="match status" value="1"/>
</dbReference>
<dbReference type="Pfam" id="PF04427">
    <property type="entry name" value="Brix"/>
    <property type="match status" value="1"/>
</dbReference>
<dbReference type="InterPro" id="IPR007109">
    <property type="entry name" value="Brix"/>
</dbReference>
<sequence length="402" mass="44927">MAKTRRVKKRTHLPQHEAQGKQRPPKTFVFWRGKHGLILKSLEADLRKVMAPNTASHLKESKKNMLKDFVNVAGPLGVTHFVILTATQGSCYMRVARSPRGPTVTLKIHEYALIRDVVGTQQRPRTPDTIWKNSPLVVMSSMGGSEQLKLVTVLFQNLFPTINVQGVKLTDCQRVVLLSRNPQTGLIGFRHYSIVAKPSGVSKGIKSIVGRRVPDLSRLHDVSELLTQGGYGSESEGEEAAESRVTLAQDLGHGNLAARQSRVRLHEIGPRMELEVVKIEEGLCSGRVLHHAYVEKSAEEVQEQQGEVEQQQKLKEERRKQQEENVKRKEAEQRAKEEAAGPNRRKRGQQWWEQELANSKGGQEVLDEICGAPEGEEGAEAGTDEKALSGAAKRKKRRFSKS</sequence>
<feature type="region of interest" description="Disordered" evidence="1">
    <location>
        <begin position="1"/>
        <end position="26"/>
    </location>
</feature>
<feature type="compositionally biased region" description="Basic residues" evidence="1">
    <location>
        <begin position="392"/>
        <end position="402"/>
    </location>
</feature>
<reference evidence="3 4" key="1">
    <citation type="journal article" date="2024" name="Nat. Commun.">
        <title>Phylogenomics reveals the evolutionary origins of lichenization in chlorophyte algae.</title>
        <authorList>
            <person name="Puginier C."/>
            <person name="Libourel C."/>
            <person name="Otte J."/>
            <person name="Skaloud P."/>
            <person name="Haon M."/>
            <person name="Grisel S."/>
            <person name="Petersen M."/>
            <person name="Berrin J.G."/>
            <person name="Delaux P.M."/>
            <person name="Dal Grande F."/>
            <person name="Keller J."/>
        </authorList>
    </citation>
    <scope>NUCLEOTIDE SEQUENCE [LARGE SCALE GENOMIC DNA]</scope>
    <source>
        <strain evidence="3 4">SAG 2523</strain>
    </source>
</reference>
<evidence type="ECO:0000256" key="1">
    <source>
        <dbReference type="SAM" id="MobiDB-lite"/>
    </source>
</evidence>
<protein>
    <recommendedName>
        <fullName evidence="2">Brix domain-containing protein</fullName>
    </recommendedName>
</protein>
<dbReference type="PROSITE" id="PS50833">
    <property type="entry name" value="BRIX"/>
    <property type="match status" value="1"/>
</dbReference>